<feature type="transmembrane region" description="Helical" evidence="7">
    <location>
        <begin position="193"/>
        <end position="214"/>
    </location>
</feature>
<dbReference type="PROSITE" id="PS01023">
    <property type="entry name" value="PTR2_2"/>
    <property type="match status" value="1"/>
</dbReference>
<dbReference type="PANTHER" id="PTHR11654">
    <property type="entry name" value="OLIGOPEPTIDE TRANSPORTER-RELATED"/>
    <property type="match status" value="1"/>
</dbReference>
<proteinExistence type="inferred from homology"/>
<dbReference type="RefSeq" id="XP_018986589.1">
    <property type="nucleotide sequence ID" value="XM_019131100.1"/>
</dbReference>
<comment type="subcellular location">
    <subcellularLocation>
        <location evidence="1 6">Membrane</location>
        <topology evidence="1 6">Multi-pass membrane protein</topology>
    </subcellularLocation>
</comment>
<feature type="transmembrane region" description="Helical" evidence="7">
    <location>
        <begin position="409"/>
        <end position="431"/>
    </location>
</feature>
<evidence type="ECO:0000313" key="9">
    <source>
        <dbReference type="Proteomes" id="UP000094336"/>
    </source>
</evidence>
<feature type="transmembrane region" description="Helical" evidence="7">
    <location>
        <begin position="472"/>
        <end position="490"/>
    </location>
</feature>
<dbReference type="InterPro" id="IPR036259">
    <property type="entry name" value="MFS_trans_sf"/>
</dbReference>
<comment type="similarity">
    <text evidence="2 6">Belongs to the major facilitator superfamily. Proton-dependent oligopeptide transporter (POT/PTR) (TC 2.A.17) family.</text>
</comment>
<evidence type="ECO:0000256" key="5">
    <source>
        <dbReference type="ARBA" id="ARBA00023136"/>
    </source>
</evidence>
<dbReference type="Proteomes" id="UP000094336">
    <property type="component" value="Unassembled WGS sequence"/>
</dbReference>
<dbReference type="GO" id="GO:0006857">
    <property type="term" value="P:oligopeptide transport"/>
    <property type="evidence" value="ECO:0007669"/>
    <property type="project" value="InterPro"/>
</dbReference>
<dbReference type="SUPFAM" id="SSF103473">
    <property type="entry name" value="MFS general substrate transporter"/>
    <property type="match status" value="1"/>
</dbReference>
<dbReference type="InterPro" id="IPR000109">
    <property type="entry name" value="POT_fam"/>
</dbReference>
<feature type="transmembrane region" description="Helical" evidence="7">
    <location>
        <begin position="443"/>
        <end position="466"/>
    </location>
</feature>
<evidence type="ECO:0000256" key="6">
    <source>
        <dbReference type="RuleBase" id="RU003755"/>
    </source>
</evidence>
<dbReference type="InterPro" id="IPR018456">
    <property type="entry name" value="PTR2_symporter_CS"/>
</dbReference>
<evidence type="ECO:0000256" key="2">
    <source>
        <dbReference type="ARBA" id="ARBA00005982"/>
    </source>
</evidence>
<keyword evidence="5 7" id="KW-0472">Membrane</keyword>
<evidence type="ECO:0000256" key="1">
    <source>
        <dbReference type="ARBA" id="ARBA00004141"/>
    </source>
</evidence>
<dbReference type="OrthoDB" id="8904098at2759"/>
<accession>A0A1E3QUA3</accession>
<evidence type="ECO:0000256" key="7">
    <source>
        <dbReference type="SAM" id="Phobius"/>
    </source>
</evidence>
<organism evidence="8 9">
    <name type="scientific">Babjeviella inositovora NRRL Y-12698</name>
    <dbReference type="NCBI Taxonomy" id="984486"/>
    <lineage>
        <taxon>Eukaryota</taxon>
        <taxon>Fungi</taxon>
        <taxon>Dikarya</taxon>
        <taxon>Ascomycota</taxon>
        <taxon>Saccharomycotina</taxon>
        <taxon>Pichiomycetes</taxon>
        <taxon>Serinales incertae sedis</taxon>
        <taxon>Babjeviella</taxon>
    </lineage>
</organism>
<dbReference type="Gene3D" id="1.20.1250.20">
    <property type="entry name" value="MFS general substrate transporter like domains"/>
    <property type="match status" value="2"/>
</dbReference>
<dbReference type="GeneID" id="30148953"/>
<dbReference type="AlphaFoldDB" id="A0A1E3QUA3"/>
<feature type="transmembrane region" description="Helical" evidence="7">
    <location>
        <begin position="220"/>
        <end position="240"/>
    </location>
</feature>
<keyword evidence="4 7" id="KW-1133">Transmembrane helix</keyword>
<name>A0A1E3QUA3_9ASCO</name>
<keyword evidence="3 6" id="KW-0812">Transmembrane</keyword>
<dbReference type="PROSITE" id="PS01022">
    <property type="entry name" value="PTR2_1"/>
    <property type="match status" value="1"/>
</dbReference>
<feature type="transmembrane region" description="Helical" evidence="7">
    <location>
        <begin position="137"/>
        <end position="155"/>
    </location>
</feature>
<gene>
    <name evidence="8" type="ORF">BABINDRAFT_179772</name>
</gene>
<feature type="transmembrane region" description="Helical" evidence="7">
    <location>
        <begin position="109"/>
        <end position="131"/>
    </location>
</feature>
<dbReference type="GO" id="GO:0022857">
    <property type="term" value="F:transmembrane transporter activity"/>
    <property type="evidence" value="ECO:0007669"/>
    <property type="project" value="InterPro"/>
</dbReference>
<keyword evidence="6" id="KW-0813">Transport</keyword>
<evidence type="ECO:0000313" key="8">
    <source>
        <dbReference type="EMBL" id="ODQ81261.1"/>
    </source>
</evidence>
<reference evidence="9" key="1">
    <citation type="submission" date="2016-05" db="EMBL/GenBank/DDBJ databases">
        <title>Comparative genomics of biotechnologically important yeasts.</title>
        <authorList>
            <consortium name="DOE Joint Genome Institute"/>
            <person name="Riley R."/>
            <person name="Haridas S."/>
            <person name="Wolfe K.H."/>
            <person name="Lopes M.R."/>
            <person name="Hittinger C.T."/>
            <person name="Goker M."/>
            <person name="Salamov A."/>
            <person name="Wisecaver J."/>
            <person name="Long T.M."/>
            <person name="Aerts A.L."/>
            <person name="Barry K."/>
            <person name="Choi C."/>
            <person name="Clum A."/>
            <person name="Coughlan A.Y."/>
            <person name="Deshpande S."/>
            <person name="Douglass A.P."/>
            <person name="Hanson S.J."/>
            <person name="Klenk H.-P."/>
            <person name="Labutti K."/>
            <person name="Lapidus A."/>
            <person name="Lindquist E."/>
            <person name="Lipzen A."/>
            <person name="Meier-Kolthoff J.P."/>
            <person name="Ohm R.A."/>
            <person name="Otillar R.P."/>
            <person name="Pangilinan J."/>
            <person name="Peng Y."/>
            <person name="Rokas A."/>
            <person name="Rosa C.A."/>
            <person name="Scheuner C."/>
            <person name="Sibirny A.A."/>
            <person name="Slot J.C."/>
            <person name="Stielow J.B."/>
            <person name="Sun H."/>
            <person name="Kurtzman C.P."/>
            <person name="Blackwell M."/>
            <person name="Grigoriev I.V."/>
            <person name="Jeffries T.W."/>
        </authorList>
    </citation>
    <scope>NUCLEOTIDE SEQUENCE [LARGE SCALE GENOMIC DNA]</scope>
    <source>
        <strain evidence="9">NRRL Y-12698</strain>
    </source>
</reference>
<sequence>MEGLELSSFKPHTDDSFDPSLPRIPAKIPRSSLLVAMVELCERFAFYGLSGPFQNYVQHSPTDKIPGKLGLGSRGANILSYFFQFWCYATPLLGAYIADSYWGKYKTIVVFSAVYMAGIAILFLSSLPAFSADASTSLAWFVLSIVVIGLGTGGVKANVSPLVADQVPQRSAYATVVNGARRIVDPALTMQQVFMIFYFCINVGSLSAIFTTLLEMKVGFWAAFLLPLVFFLFALIALFAGSNSYVKKPPSRSVISHSFHIVWILLRTGGDVSRVVPSSNPHAHLPWTDAFVGEVTQALSTCKVFLFFPVYWLVYGQMLNNFVAQAATMNTHGIPNDIMQNIDPITLLIAIPLVERLLSYVRIHHGVVLSDLSRIRIGFFLAALAMFYASLLQHFIYGSKEEIHIAWQAPSYVFIALSEIFASITGLEYAYKNAPELMKSFIMSLYLVTTAGGSMMGVVLGLSGLVRDPWMVWNYAGLGLMAAGAGWWFGRCFIHKGYARI</sequence>
<dbReference type="GO" id="GO:0016020">
    <property type="term" value="C:membrane"/>
    <property type="evidence" value="ECO:0007669"/>
    <property type="project" value="UniProtKB-SubCell"/>
</dbReference>
<feature type="transmembrane region" description="Helical" evidence="7">
    <location>
        <begin position="377"/>
        <end position="397"/>
    </location>
</feature>
<evidence type="ECO:0000256" key="3">
    <source>
        <dbReference type="ARBA" id="ARBA00022692"/>
    </source>
</evidence>
<dbReference type="Pfam" id="PF00854">
    <property type="entry name" value="PTR2"/>
    <property type="match status" value="1"/>
</dbReference>
<feature type="transmembrane region" description="Helical" evidence="7">
    <location>
        <begin position="78"/>
        <end position="97"/>
    </location>
</feature>
<protein>
    <recommendedName>
        <fullName evidence="10">Major facilitator superfamily (MFS) profile domain-containing protein</fullName>
    </recommendedName>
</protein>
<dbReference type="EMBL" id="KV454428">
    <property type="protein sequence ID" value="ODQ81261.1"/>
    <property type="molecule type" value="Genomic_DNA"/>
</dbReference>
<evidence type="ECO:0000256" key="4">
    <source>
        <dbReference type="ARBA" id="ARBA00022989"/>
    </source>
</evidence>
<keyword evidence="9" id="KW-1185">Reference proteome</keyword>
<evidence type="ECO:0008006" key="10">
    <source>
        <dbReference type="Google" id="ProtNLM"/>
    </source>
</evidence>